<keyword evidence="6 8" id="KW-0472">Membrane</keyword>
<keyword evidence="3" id="KW-1003">Cell membrane</keyword>
<protein>
    <submittedName>
        <fullName evidence="9">Biopolymer transporter ExbD</fullName>
    </submittedName>
</protein>
<dbReference type="GO" id="GO:0022857">
    <property type="term" value="F:transmembrane transporter activity"/>
    <property type="evidence" value="ECO:0007669"/>
    <property type="project" value="InterPro"/>
</dbReference>
<keyword evidence="4 7" id="KW-0812">Transmembrane</keyword>
<evidence type="ECO:0000256" key="4">
    <source>
        <dbReference type="ARBA" id="ARBA00022692"/>
    </source>
</evidence>
<dbReference type="Proteomes" id="UP000525652">
    <property type="component" value="Unassembled WGS sequence"/>
</dbReference>
<evidence type="ECO:0000256" key="1">
    <source>
        <dbReference type="ARBA" id="ARBA00004162"/>
    </source>
</evidence>
<dbReference type="Pfam" id="PF02472">
    <property type="entry name" value="ExbD"/>
    <property type="match status" value="1"/>
</dbReference>
<name>A0A7X1E7X3_9BACT</name>
<dbReference type="AlphaFoldDB" id="A0A7X1E7X3"/>
<organism evidence="9 10">
    <name type="scientific">Puniceicoccus vermicola</name>
    <dbReference type="NCBI Taxonomy" id="388746"/>
    <lineage>
        <taxon>Bacteria</taxon>
        <taxon>Pseudomonadati</taxon>
        <taxon>Verrucomicrobiota</taxon>
        <taxon>Opitutia</taxon>
        <taxon>Puniceicoccales</taxon>
        <taxon>Puniceicoccaceae</taxon>
        <taxon>Puniceicoccus</taxon>
    </lineage>
</organism>
<dbReference type="PANTHER" id="PTHR30558">
    <property type="entry name" value="EXBD MEMBRANE COMPONENT OF PMF-DRIVEN MACROMOLECULE IMPORT SYSTEM"/>
    <property type="match status" value="1"/>
</dbReference>
<comment type="subcellular location">
    <subcellularLocation>
        <location evidence="1">Cell membrane</location>
        <topology evidence="1">Single-pass membrane protein</topology>
    </subcellularLocation>
    <subcellularLocation>
        <location evidence="7">Cell membrane</location>
        <topology evidence="7">Single-pass type II membrane protein</topology>
    </subcellularLocation>
</comment>
<evidence type="ECO:0000256" key="6">
    <source>
        <dbReference type="ARBA" id="ARBA00023136"/>
    </source>
</evidence>
<evidence type="ECO:0000256" key="2">
    <source>
        <dbReference type="ARBA" id="ARBA00005811"/>
    </source>
</evidence>
<evidence type="ECO:0000256" key="7">
    <source>
        <dbReference type="RuleBase" id="RU003879"/>
    </source>
</evidence>
<proteinExistence type="inferred from homology"/>
<comment type="caution">
    <text evidence="9">The sequence shown here is derived from an EMBL/GenBank/DDBJ whole genome shotgun (WGS) entry which is preliminary data.</text>
</comment>
<feature type="transmembrane region" description="Helical" evidence="8">
    <location>
        <begin position="21"/>
        <end position="40"/>
    </location>
</feature>
<reference evidence="9 10" key="1">
    <citation type="submission" date="2020-07" db="EMBL/GenBank/DDBJ databases">
        <authorList>
            <person name="Feng X."/>
        </authorList>
    </citation>
    <scope>NUCLEOTIDE SEQUENCE [LARGE SCALE GENOMIC DNA]</scope>
    <source>
        <strain evidence="9 10">JCM14086</strain>
    </source>
</reference>
<keyword evidence="5 8" id="KW-1133">Transmembrane helix</keyword>
<gene>
    <name evidence="9" type="ORF">H5P30_20625</name>
</gene>
<dbReference type="GO" id="GO:0005886">
    <property type="term" value="C:plasma membrane"/>
    <property type="evidence" value="ECO:0007669"/>
    <property type="project" value="UniProtKB-SubCell"/>
</dbReference>
<keyword evidence="10" id="KW-1185">Reference proteome</keyword>
<dbReference type="InterPro" id="IPR003400">
    <property type="entry name" value="ExbD"/>
</dbReference>
<dbReference type="EMBL" id="JACHVA010000139">
    <property type="protein sequence ID" value="MBC2604192.1"/>
    <property type="molecule type" value="Genomic_DNA"/>
</dbReference>
<sequence>MARRFQSKRELGAMSEINVTPLLDLAFALLIIFIITTPLLEQPVEVQLPSLVQSEEIVREAPQDPVQISINSEGTYFFGNEAVDTEALSQILSGYTNDRIFIVRGDREVRYGSVAEVLDILRNLGLTRVVVSYAEG</sequence>
<evidence type="ECO:0000256" key="8">
    <source>
        <dbReference type="SAM" id="Phobius"/>
    </source>
</evidence>
<dbReference type="GO" id="GO:0015031">
    <property type="term" value="P:protein transport"/>
    <property type="evidence" value="ECO:0007669"/>
    <property type="project" value="UniProtKB-KW"/>
</dbReference>
<keyword evidence="7" id="KW-0653">Protein transport</keyword>
<dbReference type="PANTHER" id="PTHR30558:SF3">
    <property type="entry name" value="BIOPOLYMER TRANSPORT PROTEIN EXBD-RELATED"/>
    <property type="match status" value="1"/>
</dbReference>
<keyword evidence="7" id="KW-0813">Transport</keyword>
<accession>A0A7X1E7X3</accession>
<comment type="similarity">
    <text evidence="2 7">Belongs to the ExbD/TolR family.</text>
</comment>
<evidence type="ECO:0000313" key="9">
    <source>
        <dbReference type="EMBL" id="MBC2604192.1"/>
    </source>
</evidence>
<dbReference type="Gene3D" id="3.30.420.270">
    <property type="match status" value="1"/>
</dbReference>
<evidence type="ECO:0000313" key="10">
    <source>
        <dbReference type="Proteomes" id="UP000525652"/>
    </source>
</evidence>
<dbReference type="RefSeq" id="WP_185694803.1">
    <property type="nucleotide sequence ID" value="NZ_JACHVA010000139.1"/>
</dbReference>
<evidence type="ECO:0000256" key="3">
    <source>
        <dbReference type="ARBA" id="ARBA00022475"/>
    </source>
</evidence>
<evidence type="ECO:0000256" key="5">
    <source>
        <dbReference type="ARBA" id="ARBA00022989"/>
    </source>
</evidence>